<comment type="subcellular location">
    <subcellularLocation>
        <location evidence="1">Membrane</location>
        <topology evidence="1">Single-pass membrane protein</topology>
    </subcellularLocation>
</comment>
<dbReference type="PRINTS" id="PR00258">
    <property type="entry name" value="SPERACTRCPTR"/>
</dbReference>
<dbReference type="InterPro" id="IPR036772">
    <property type="entry name" value="SRCR-like_dom_sf"/>
</dbReference>
<evidence type="ECO:0000256" key="8">
    <source>
        <dbReference type="ARBA" id="ARBA00023180"/>
    </source>
</evidence>
<keyword evidence="11" id="KW-1185">Reference proteome</keyword>
<evidence type="ECO:0000313" key="10">
    <source>
        <dbReference type="EMBL" id="CAB3986277.1"/>
    </source>
</evidence>
<keyword evidence="2" id="KW-0812">Transmembrane</keyword>
<feature type="disulfide bond" evidence="9">
    <location>
        <begin position="285"/>
        <end position="295"/>
    </location>
</feature>
<feature type="disulfide bond" evidence="9">
    <location>
        <begin position="74"/>
        <end position="84"/>
    </location>
</feature>
<keyword evidence="6" id="KW-0472">Membrane</keyword>
<feature type="disulfide bond" evidence="9">
    <location>
        <begin position="185"/>
        <end position="195"/>
    </location>
</feature>
<dbReference type="PANTHER" id="PTHR48071">
    <property type="entry name" value="SRCR DOMAIN-CONTAINING PROTEIN"/>
    <property type="match status" value="1"/>
</dbReference>
<organism evidence="10 11">
    <name type="scientific">Paramuricea clavata</name>
    <name type="common">Red gorgonian</name>
    <name type="synonym">Violescent sea-whip</name>
    <dbReference type="NCBI Taxonomy" id="317549"/>
    <lineage>
        <taxon>Eukaryota</taxon>
        <taxon>Metazoa</taxon>
        <taxon>Cnidaria</taxon>
        <taxon>Anthozoa</taxon>
        <taxon>Octocorallia</taxon>
        <taxon>Malacalcyonacea</taxon>
        <taxon>Plexauridae</taxon>
        <taxon>Paramuricea</taxon>
    </lineage>
</organism>
<dbReference type="SMART" id="SM00202">
    <property type="entry name" value="SR"/>
    <property type="match status" value="5"/>
</dbReference>
<feature type="disulfide bond" evidence="9">
    <location>
        <begin position="602"/>
        <end position="612"/>
    </location>
</feature>
<accession>A0A7D9DHX0</accession>
<dbReference type="PANTHER" id="PTHR48071:SF28">
    <property type="entry name" value="SRCR DOMAIN-CONTAINING PROTEIN"/>
    <property type="match status" value="1"/>
</dbReference>
<feature type="disulfide bond" evidence="9">
    <location>
        <begin position="241"/>
        <end position="305"/>
    </location>
</feature>
<comment type="caution">
    <text evidence="9">Lacks conserved residue(s) required for the propagation of feature annotation.</text>
</comment>
<dbReference type="Pfam" id="PF00530">
    <property type="entry name" value="SRCR"/>
    <property type="match status" value="6"/>
</dbReference>
<evidence type="ECO:0000256" key="2">
    <source>
        <dbReference type="ARBA" id="ARBA00022692"/>
    </source>
</evidence>
<evidence type="ECO:0000256" key="6">
    <source>
        <dbReference type="ARBA" id="ARBA00023136"/>
    </source>
</evidence>
<dbReference type="InterPro" id="IPR001190">
    <property type="entry name" value="SRCR"/>
</dbReference>
<dbReference type="GO" id="GO:0016020">
    <property type="term" value="C:membrane"/>
    <property type="evidence" value="ECO:0007669"/>
    <property type="project" value="UniProtKB-SubCell"/>
</dbReference>
<evidence type="ECO:0000256" key="4">
    <source>
        <dbReference type="ARBA" id="ARBA00022737"/>
    </source>
</evidence>
<evidence type="ECO:0000313" key="11">
    <source>
        <dbReference type="Proteomes" id="UP001152795"/>
    </source>
</evidence>
<evidence type="ECO:0000256" key="3">
    <source>
        <dbReference type="ARBA" id="ARBA00022729"/>
    </source>
</evidence>
<evidence type="ECO:0000256" key="9">
    <source>
        <dbReference type="PROSITE-ProRule" id="PRU00196"/>
    </source>
</evidence>
<dbReference type="AlphaFoldDB" id="A0A7D9DHX0"/>
<reference evidence="10" key="1">
    <citation type="submission" date="2020-04" db="EMBL/GenBank/DDBJ databases">
        <authorList>
            <person name="Alioto T."/>
            <person name="Alioto T."/>
            <person name="Gomez Garrido J."/>
        </authorList>
    </citation>
    <scope>NUCLEOTIDE SEQUENCE</scope>
    <source>
        <strain evidence="10">A484AB</strain>
    </source>
</reference>
<dbReference type="EMBL" id="CACRXK020000991">
    <property type="protein sequence ID" value="CAB3986277.1"/>
    <property type="molecule type" value="Genomic_DNA"/>
</dbReference>
<keyword evidence="3" id="KW-0732">Signal</keyword>
<evidence type="ECO:0000256" key="1">
    <source>
        <dbReference type="ARBA" id="ARBA00004167"/>
    </source>
</evidence>
<dbReference type="OrthoDB" id="536948at2759"/>
<evidence type="ECO:0000256" key="5">
    <source>
        <dbReference type="ARBA" id="ARBA00022989"/>
    </source>
</evidence>
<proteinExistence type="predicted"/>
<feature type="disulfide bond" evidence="9">
    <location>
        <begin position="462"/>
        <end position="523"/>
    </location>
</feature>
<name>A0A7D9DHX0_PARCT</name>
<feature type="disulfide bond" evidence="9">
    <location>
        <begin position="390"/>
        <end position="400"/>
    </location>
</feature>
<feature type="disulfide bond" evidence="9">
    <location>
        <begin position="494"/>
        <end position="504"/>
    </location>
</feature>
<dbReference type="Proteomes" id="UP001152795">
    <property type="component" value="Unassembled WGS sequence"/>
</dbReference>
<comment type="caution">
    <text evidence="10">The sequence shown here is derived from an EMBL/GenBank/DDBJ whole genome shotgun (WGS) entry which is preliminary data.</text>
</comment>
<gene>
    <name evidence="10" type="ORF">PACLA_8A011793</name>
</gene>
<keyword evidence="5" id="KW-1133">Transmembrane helix</keyword>
<keyword evidence="4" id="KW-0677">Repeat</keyword>
<dbReference type="FunFam" id="3.10.250.10:FF:000016">
    <property type="entry name" value="Scavenger receptor cysteine-rich protein type 12"/>
    <property type="match status" value="3"/>
</dbReference>
<protein>
    <submittedName>
        <fullName evidence="10">Deleted in malignant brain tumors 1 -like</fullName>
    </submittedName>
</protein>
<sequence>MVDPYTGLPTNSSAGNIQIYSGGKWRFWDSARFTTRQTRVACRELGFIRPLNFWTIYNLTNVMGNVVTNENMKCVGIEKKLSDCFHGNWKLLNKTNNFYLAWVKCERFPPPLQCDPKSIQIVQSEYVHSGKVAINSSGNWEILRVKHWNEELGHLACTQLGFPGLIKNLRDQEHHGYRDYNNFDCQNIKDKLLCCPTKPRNRNDYPTISEVAIVCEPDIRNNDVLREPLQIYRNKTWYHVCGETWSLANTRVVCWELGYSRNSEVDQYFTNGTSNIKTWPKDIDCTGKEESLRACRLRYRSSSQCTRLVHVQCKGNEIRLNGFNSNHAGRIEVLYKGIWGTLNSLKNSFGYAEARVACRQLGYLDAFRPLNHNEVPHVSRGTIWSEKIKCNGTESRLQDCNWVQGDFKHVRYRLNSGVICKMNIRLAGSVNDNEGKLEIYHNNSWKKVCTKHWTLTEANVVCRELGYSKAVDFKGLLRNYSNKFLEYLIMKTNCTGKEKYLHNCFRIEDTKVRCAKGSVHVRCVGNEGDLRLVQMKTRFLIIDEIQIMHQGIWGHVAGENWTLQNAQVVCRQLNKPGVKRFRLVKTKATSQPQMLWQKGVHCKGNETKLIDCPKRPWLQLKKESVSEWKASVECNNDFRFKSGGGLNQRELQQYVNGVWKPICSKRKLKKLIVTKYCQRMGYADGNQIFNHTVDGNTTKCQNGTELHIHCHIKQFRLKRIGAISNSGIAEYLDRNKWVAIYFHRLKLQDAINICNYLGYPGVSGRWMYKTKTRRLHGAIIKWKGSSIYFRTYRGANVRSAGLTCEKRKKAT</sequence>
<evidence type="ECO:0000256" key="7">
    <source>
        <dbReference type="ARBA" id="ARBA00023157"/>
    </source>
</evidence>
<dbReference type="SUPFAM" id="SSF56487">
    <property type="entry name" value="SRCR-like"/>
    <property type="match status" value="6"/>
</dbReference>
<dbReference type="Gene3D" id="3.10.250.10">
    <property type="entry name" value="SRCR-like domain"/>
    <property type="match status" value="6"/>
</dbReference>
<dbReference type="PROSITE" id="PS50287">
    <property type="entry name" value="SRCR_2"/>
    <property type="match status" value="6"/>
</dbReference>
<keyword evidence="7 9" id="KW-1015">Disulfide bond</keyword>
<keyword evidence="8" id="KW-0325">Glycoprotein</keyword>